<dbReference type="InterPro" id="IPR018357">
    <property type="entry name" value="Hexapep_transf_CS"/>
</dbReference>
<dbReference type="RefSeq" id="WP_158343125.1">
    <property type="nucleotide sequence ID" value="NZ_CP034861.1"/>
</dbReference>
<dbReference type="Pfam" id="PF06426">
    <property type="entry name" value="SATase_N"/>
    <property type="match status" value="1"/>
</dbReference>
<keyword evidence="8" id="KW-0198">Cysteine biosynthesis</keyword>
<dbReference type="InterPro" id="IPR010493">
    <property type="entry name" value="Ser_AcTrfase_N"/>
</dbReference>
<dbReference type="NCBIfam" id="NF041874">
    <property type="entry name" value="EPS_EpsC"/>
    <property type="match status" value="1"/>
</dbReference>
<dbReference type="EC" id="2.3.1.30" evidence="3"/>
<dbReference type="UniPathway" id="UPA00136">
    <property type="reaction ID" value="UER00199"/>
</dbReference>
<dbReference type="CDD" id="cd03354">
    <property type="entry name" value="LbH_SAT"/>
    <property type="match status" value="1"/>
</dbReference>
<feature type="domain" description="Serine acetyltransferase N-terminal" evidence="11">
    <location>
        <begin position="9"/>
        <end position="113"/>
    </location>
</feature>
<comment type="catalytic activity">
    <reaction evidence="10">
        <text>L-serine + acetyl-CoA = O-acetyl-L-serine + CoA</text>
        <dbReference type="Rhea" id="RHEA:24560"/>
        <dbReference type="ChEBI" id="CHEBI:33384"/>
        <dbReference type="ChEBI" id="CHEBI:57287"/>
        <dbReference type="ChEBI" id="CHEBI:57288"/>
        <dbReference type="ChEBI" id="CHEBI:58340"/>
        <dbReference type="EC" id="2.3.1.30"/>
    </reaction>
</comment>
<comment type="pathway">
    <text evidence="1">Amino-acid biosynthesis; L-cysteine biosynthesis; L-cysteine from L-serine: step 1/2.</text>
</comment>
<accession>A0A4D6Y3J3</accession>
<dbReference type="Gene3D" id="1.10.3130.10">
    <property type="entry name" value="serine acetyltransferase, domain 1"/>
    <property type="match status" value="1"/>
</dbReference>
<dbReference type="InterPro" id="IPR011004">
    <property type="entry name" value="Trimer_LpxA-like_sf"/>
</dbReference>
<evidence type="ECO:0000256" key="6">
    <source>
        <dbReference type="ARBA" id="ARBA00022679"/>
    </source>
</evidence>
<evidence type="ECO:0000256" key="8">
    <source>
        <dbReference type="ARBA" id="ARBA00023192"/>
    </source>
</evidence>
<evidence type="ECO:0000256" key="2">
    <source>
        <dbReference type="ARBA" id="ARBA00007274"/>
    </source>
</evidence>
<sequence>MRSKPVLEIWNKIVKESFFLKIKEPFFSNFYNKNISKHNNFSSSLSYILADKLSTSSISTAELKKIFENIYSKNMYLLHFAVKDIRAVFKRDPVVKNYLTPLLYLKGFHALESYRISHYLWKKKKYSFSLYLQSRISSVFSVDIHPAASIGSGIMIDHASGVVIGERVKIEDNVSILHSVTLGGTGKIKGKNRHPIIRKGVVIGAGAKILGHIEVGSGSKIGAGSVVLKNVPSHVTVAGIPAKILSTADDVNKYNNPKKCSSKCTEKFQYGSGI</sequence>
<protein>
    <recommendedName>
        <fullName evidence="4">Serine acetyltransferase</fullName>
        <ecNumber evidence="3">2.3.1.30</ecNumber>
    </recommendedName>
</protein>
<dbReference type="OrthoDB" id="9801456at2"/>
<reference evidence="12 13" key="1">
    <citation type="submission" date="2018-12" db="EMBL/GenBank/DDBJ databases">
        <authorList>
            <person name="Chong R.A."/>
        </authorList>
    </citation>
    <scope>NUCLEOTIDE SEQUENCE [LARGE SCALE GENOMIC DNA]</scope>
    <source>
        <strain evidence="12 13">Mst</strain>
    </source>
</reference>
<keyword evidence="6 12" id="KW-0808">Transferase</keyword>
<dbReference type="PROSITE" id="PS00101">
    <property type="entry name" value="HEXAPEP_TRANSFERASES"/>
    <property type="match status" value="1"/>
</dbReference>
<organism evidence="12 13">
    <name type="scientific">Buchnera aphidicola</name>
    <name type="common">Muscaphis stroyani</name>
    <dbReference type="NCBI Taxonomy" id="1241869"/>
    <lineage>
        <taxon>Bacteria</taxon>
        <taxon>Pseudomonadati</taxon>
        <taxon>Pseudomonadota</taxon>
        <taxon>Gammaproteobacteria</taxon>
        <taxon>Enterobacterales</taxon>
        <taxon>Erwiniaceae</taxon>
        <taxon>Buchnera</taxon>
    </lineage>
</organism>
<dbReference type="Gene3D" id="2.160.10.10">
    <property type="entry name" value="Hexapeptide repeat proteins"/>
    <property type="match status" value="1"/>
</dbReference>
<evidence type="ECO:0000259" key="11">
    <source>
        <dbReference type="SMART" id="SM00971"/>
    </source>
</evidence>
<comment type="similarity">
    <text evidence="2">Belongs to the transferase hexapeptide repeat family.</text>
</comment>
<evidence type="ECO:0000256" key="4">
    <source>
        <dbReference type="ARBA" id="ARBA00018522"/>
    </source>
</evidence>
<dbReference type="Pfam" id="PF00132">
    <property type="entry name" value="Hexapep"/>
    <property type="match status" value="1"/>
</dbReference>
<evidence type="ECO:0000256" key="5">
    <source>
        <dbReference type="ARBA" id="ARBA00022605"/>
    </source>
</evidence>
<dbReference type="GO" id="GO:0006535">
    <property type="term" value="P:cysteine biosynthetic process from serine"/>
    <property type="evidence" value="ECO:0007669"/>
    <property type="project" value="InterPro"/>
</dbReference>
<reference evidence="12 13" key="2">
    <citation type="submission" date="2019-05" db="EMBL/GenBank/DDBJ databases">
        <title>Genome evolution of the obligate endosymbiont Buchnera aphidicola.</title>
        <authorList>
            <person name="Moran N.A."/>
        </authorList>
    </citation>
    <scope>NUCLEOTIDE SEQUENCE [LARGE SCALE GENOMIC DNA]</scope>
    <source>
        <strain evidence="12 13">Mst</strain>
    </source>
</reference>
<dbReference type="GO" id="GO:0005737">
    <property type="term" value="C:cytoplasm"/>
    <property type="evidence" value="ECO:0007669"/>
    <property type="project" value="InterPro"/>
</dbReference>
<evidence type="ECO:0000256" key="10">
    <source>
        <dbReference type="ARBA" id="ARBA00049486"/>
    </source>
</evidence>
<dbReference type="InterPro" id="IPR005881">
    <property type="entry name" value="Ser_O-AcTrfase"/>
</dbReference>
<dbReference type="FunFam" id="2.160.10.10:FF:000002">
    <property type="entry name" value="Serine acetyltransferase"/>
    <property type="match status" value="1"/>
</dbReference>
<gene>
    <name evidence="12" type="primary">cysE</name>
    <name evidence="12" type="ORF">D9V75_00240</name>
</gene>
<evidence type="ECO:0000256" key="3">
    <source>
        <dbReference type="ARBA" id="ARBA00013266"/>
    </source>
</evidence>
<evidence type="ECO:0000256" key="1">
    <source>
        <dbReference type="ARBA" id="ARBA00004876"/>
    </source>
</evidence>
<evidence type="ECO:0000256" key="7">
    <source>
        <dbReference type="ARBA" id="ARBA00022737"/>
    </source>
</evidence>
<keyword evidence="7" id="KW-0677">Repeat</keyword>
<dbReference type="EMBL" id="CP034861">
    <property type="protein sequence ID" value="QCI24166.1"/>
    <property type="molecule type" value="Genomic_DNA"/>
</dbReference>
<keyword evidence="9 12" id="KW-0012">Acyltransferase</keyword>
<name>A0A4D6Y3J3_9GAMM</name>
<dbReference type="AlphaFoldDB" id="A0A4D6Y3J3"/>
<dbReference type="PANTHER" id="PTHR42811">
    <property type="entry name" value="SERINE ACETYLTRANSFERASE"/>
    <property type="match status" value="1"/>
</dbReference>
<evidence type="ECO:0000313" key="13">
    <source>
        <dbReference type="Proteomes" id="UP000298673"/>
    </source>
</evidence>
<proteinExistence type="inferred from homology"/>
<dbReference type="NCBIfam" id="TIGR01172">
    <property type="entry name" value="cysE"/>
    <property type="match status" value="1"/>
</dbReference>
<keyword evidence="5" id="KW-0028">Amino-acid biosynthesis</keyword>
<dbReference type="SMART" id="SM00971">
    <property type="entry name" value="SATase_N"/>
    <property type="match status" value="1"/>
</dbReference>
<dbReference type="GO" id="GO:0009001">
    <property type="term" value="F:serine O-acetyltransferase activity"/>
    <property type="evidence" value="ECO:0007669"/>
    <property type="project" value="UniProtKB-EC"/>
</dbReference>
<evidence type="ECO:0000256" key="9">
    <source>
        <dbReference type="ARBA" id="ARBA00023315"/>
    </source>
</evidence>
<dbReference type="InterPro" id="IPR045304">
    <property type="entry name" value="LbH_SAT"/>
</dbReference>
<dbReference type="InterPro" id="IPR001451">
    <property type="entry name" value="Hexapep"/>
</dbReference>
<dbReference type="InterPro" id="IPR053376">
    <property type="entry name" value="Serine_acetyltransferase"/>
</dbReference>
<dbReference type="SUPFAM" id="SSF51161">
    <property type="entry name" value="Trimeric LpxA-like enzymes"/>
    <property type="match status" value="1"/>
</dbReference>
<dbReference type="InterPro" id="IPR042122">
    <property type="entry name" value="Ser_AcTrfase_N_sf"/>
</dbReference>
<evidence type="ECO:0000313" key="12">
    <source>
        <dbReference type="EMBL" id="QCI24166.1"/>
    </source>
</evidence>
<dbReference type="Proteomes" id="UP000298673">
    <property type="component" value="Chromosome"/>
</dbReference>